<sequence>MLELRASAQGTRLAIAQVSRLRETVIKMAAKVSVSVRRTLVELAAHCPFSEEIVLMAQRLSSGQQLIFS</sequence>
<dbReference type="HOGENOM" id="CLU_2768895_0_0_3"/>
<evidence type="ECO:0000313" key="1">
    <source>
        <dbReference type="EMBL" id="ACB50331.1"/>
    </source>
</evidence>
<accession>B1WT01</accession>
<dbReference type="AlphaFoldDB" id="B1WT01"/>
<protein>
    <submittedName>
        <fullName evidence="1">Uncharacterized protein</fullName>
    </submittedName>
</protein>
<gene>
    <name evidence="1" type="ordered locus">cce_0980</name>
</gene>
<dbReference type="STRING" id="43989.cce_0980"/>
<reference evidence="1 2" key="1">
    <citation type="journal article" date="2008" name="Proc. Natl. Acad. Sci. U.S.A.">
        <title>The genome of Cyanothece 51142, a unicellular diazotrophic cyanobacterium important in the marine nitrogen cycle.</title>
        <authorList>
            <person name="Welsh E.A."/>
            <person name="Liberton M."/>
            <person name="Stoeckel J."/>
            <person name="Loh T."/>
            <person name="Elvitigala T."/>
            <person name="Wang C."/>
            <person name="Wollam A."/>
            <person name="Fulton R.S."/>
            <person name="Clifton S.W."/>
            <person name="Jacobs J.M."/>
            <person name="Aurora R."/>
            <person name="Ghosh B.K."/>
            <person name="Sherman L.A."/>
            <person name="Smith R.D."/>
            <person name="Wilson R.K."/>
            <person name="Pakrasi H.B."/>
        </authorList>
    </citation>
    <scope>NUCLEOTIDE SEQUENCE [LARGE SCALE GENOMIC DNA]</scope>
    <source>
        <strain evidence="2">ATCC 51142 / BH68</strain>
    </source>
</reference>
<name>B1WT01_CROS5</name>
<dbReference type="KEGG" id="cyt:cce_0980"/>
<organism evidence="1 2">
    <name type="scientific">Crocosphaera subtropica (strain ATCC 51142 / BH68)</name>
    <name type="common">Cyanothece sp. (strain ATCC 51142)</name>
    <dbReference type="NCBI Taxonomy" id="43989"/>
    <lineage>
        <taxon>Bacteria</taxon>
        <taxon>Bacillati</taxon>
        <taxon>Cyanobacteriota</taxon>
        <taxon>Cyanophyceae</taxon>
        <taxon>Oscillatoriophycideae</taxon>
        <taxon>Chroococcales</taxon>
        <taxon>Aphanothecaceae</taxon>
        <taxon>Crocosphaera</taxon>
        <taxon>Crocosphaera subtropica</taxon>
    </lineage>
</organism>
<evidence type="ECO:0000313" key="2">
    <source>
        <dbReference type="Proteomes" id="UP000001203"/>
    </source>
</evidence>
<keyword evidence="2" id="KW-1185">Reference proteome</keyword>
<proteinExistence type="predicted"/>
<dbReference type="Proteomes" id="UP000001203">
    <property type="component" value="Chromosome circular"/>
</dbReference>
<dbReference type="eggNOG" id="ENOG5033KDN">
    <property type="taxonomic scope" value="Bacteria"/>
</dbReference>
<dbReference type="EMBL" id="CP000806">
    <property type="protein sequence ID" value="ACB50331.1"/>
    <property type="molecule type" value="Genomic_DNA"/>
</dbReference>